<name>A0A140GRX3_CLOPF</name>
<dbReference type="PATRIC" id="fig|1502.177.peg.3576"/>
<evidence type="ECO:0000313" key="1">
    <source>
        <dbReference type="EMBL" id="AMN31282.1"/>
    </source>
</evidence>
<reference evidence="1 2" key="1">
    <citation type="journal article" date="2016" name="PLoS ONE">
        <title>Plasmid Characterization and Chromosome Analysis of Two netF+ Clostridium perfringens Isolates Associated with Foal and Canine Necrotizing Enteritis.</title>
        <authorList>
            <person name="Mehdizadeh Gohari I."/>
            <person name="Kropinski A.M."/>
            <person name="Weese S.J."/>
            <person name="Parreira V.R."/>
            <person name="Whitehead A.E."/>
            <person name="Boerlin P."/>
            <person name="Prescott J.F."/>
        </authorList>
    </citation>
    <scope>NUCLEOTIDE SEQUENCE [LARGE SCALE GENOMIC DNA]</scope>
    <source>
        <strain evidence="1 2">JP838</strain>
        <plasmid evidence="2">Plasmid pJFP838A</plasmid>
    </source>
</reference>
<dbReference type="AlphaFoldDB" id="A0A140GRX3"/>
<dbReference type="RefSeq" id="WP_162485279.1">
    <property type="nucleotide sequence ID" value="NZ_CATNZX010000014.1"/>
</dbReference>
<protein>
    <submittedName>
        <fullName evidence="1">Uncharacterized protein</fullName>
    </submittedName>
</protein>
<sequence>MKRYYDLYEERLIAMLEWKEGYGALTDAKKHFGTDAVREIEVEEFNRLEKEYCS</sequence>
<gene>
    <name evidence="1" type="ORF">JFP838_pA0366</name>
</gene>
<keyword evidence="1" id="KW-0614">Plasmid</keyword>
<evidence type="ECO:0000313" key="2">
    <source>
        <dbReference type="Proteomes" id="UP000070260"/>
    </source>
</evidence>
<dbReference type="Proteomes" id="UP000070260">
    <property type="component" value="Plasmid pJFP838A"/>
</dbReference>
<organism evidence="1 2">
    <name type="scientific">Clostridium perfringens</name>
    <dbReference type="NCBI Taxonomy" id="1502"/>
    <lineage>
        <taxon>Bacteria</taxon>
        <taxon>Bacillati</taxon>
        <taxon>Bacillota</taxon>
        <taxon>Clostridia</taxon>
        <taxon>Eubacteriales</taxon>
        <taxon>Clostridiaceae</taxon>
        <taxon>Clostridium</taxon>
    </lineage>
</organism>
<accession>A0A140GRX3</accession>
<proteinExistence type="predicted"/>
<geneLocation type="plasmid" evidence="1 2">
    <name>pJFP838A</name>
</geneLocation>
<dbReference type="EMBL" id="CP013615">
    <property type="protein sequence ID" value="AMN31282.1"/>
    <property type="molecule type" value="Genomic_DNA"/>
</dbReference>